<name>A0A3B4YL40_SERLL</name>
<reference evidence="2" key="1">
    <citation type="submission" date="2025-08" db="UniProtKB">
        <authorList>
            <consortium name="Ensembl"/>
        </authorList>
    </citation>
    <scope>IDENTIFICATION</scope>
</reference>
<dbReference type="InterPro" id="IPR007797">
    <property type="entry name" value="AF4/FMR2"/>
</dbReference>
<dbReference type="GO" id="GO:0016607">
    <property type="term" value="C:nuclear speck"/>
    <property type="evidence" value="ECO:0007669"/>
    <property type="project" value="TreeGrafter"/>
</dbReference>
<protein>
    <recommendedName>
        <fullName evidence="4">AF4/FMR2 family, member 2</fullName>
    </recommendedName>
</protein>
<feature type="compositionally biased region" description="Low complexity" evidence="1">
    <location>
        <begin position="145"/>
        <end position="154"/>
    </location>
</feature>
<accession>A0A3B4YL40</accession>
<dbReference type="Gene3D" id="6.10.250.2670">
    <property type="match status" value="1"/>
</dbReference>
<feature type="compositionally biased region" description="Low complexity" evidence="1">
    <location>
        <begin position="210"/>
        <end position="252"/>
    </location>
</feature>
<dbReference type="AlphaFoldDB" id="A0A3B4YL40"/>
<dbReference type="GO" id="GO:0043484">
    <property type="term" value="P:regulation of RNA splicing"/>
    <property type="evidence" value="ECO:0007669"/>
    <property type="project" value="TreeGrafter"/>
</dbReference>
<evidence type="ECO:0000313" key="3">
    <source>
        <dbReference type="Proteomes" id="UP000261360"/>
    </source>
</evidence>
<dbReference type="PANTHER" id="PTHR10528:SF18">
    <property type="entry name" value="AF4_FMR2 FAMILY MEMBER 2"/>
    <property type="match status" value="1"/>
</dbReference>
<evidence type="ECO:0000256" key="1">
    <source>
        <dbReference type="SAM" id="MobiDB-lite"/>
    </source>
</evidence>
<dbReference type="GO" id="GO:0002151">
    <property type="term" value="F:G-quadruplex RNA binding"/>
    <property type="evidence" value="ECO:0007669"/>
    <property type="project" value="TreeGrafter"/>
</dbReference>
<dbReference type="GeneTree" id="ENSGT00950000182974"/>
<dbReference type="Ensembl" id="ENSSLDT00000029705.1">
    <property type="protein sequence ID" value="ENSSLDP00000028858.1"/>
    <property type="gene ID" value="ENSSLDG00000022289.1"/>
</dbReference>
<dbReference type="PANTHER" id="PTHR10528">
    <property type="entry name" value="AF4/FMR2 FAMILY MEMBER"/>
    <property type="match status" value="1"/>
</dbReference>
<sequence length="416" mass="44790">LSREFDEYALKRREWERRNQEVQQDEDLFSTGFNLFGEPYKVRTNKGDALASRVQNTLGSYEEMKDLLTSHSNQSHLVGIPKGSSANNNLQTPTTSMTDRPAMESQLFNDTLRGGSRSSMDWSRGGHGQSTQGPGLVLGLGQNGQGQAAGAASGRGKISLLDEQQMQRHEELFNGGNFRSSTMDGGHFKSSANTENGGHFKSSPFENETGSHLSTSSSPLASTSVLTTPTPGLTTPTSGLTTPTFPPGSLSGKPVAVQQKPTAYVRPMDGQDQAPSDSPQLKPPLVATEGFNGSSQAYGGNSGNVKNKLPKLSLSHTGEVRQQPLSHSNSIYVIVISEMTHSWPPPLTAIHTPGKADQTKFPIPNKVSNHFLCPALNTFNSASDPLTMSLNSANSFRITSLVTYAFFSVVIIFSRL</sequence>
<evidence type="ECO:0000313" key="2">
    <source>
        <dbReference type="Ensembl" id="ENSSLDP00000028858.1"/>
    </source>
</evidence>
<reference evidence="2" key="2">
    <citation type="submission" date="2025-09" db="UniProtKB">
        <authorList>
            <consortium name="Ensembl"/>
        </authorList>
    </citation>
    <scope>IDENTIFICATION</scope>
</reference>
<dbReference type="Proteomes" id="UP000261360">
    <property type="component" value="Unplaced"/>
</dbReference>
<feature type="region of interest" description="Disordered" evidence="1">
    <location>
        <begin position="175"/>
        <end position="257"/>
    </location>
</feature>
<proteinExistence type="predicted"/>
<keyword evidence="3" id="KW-1185">Reference proteome</keyword>
<dbReference type="STRING" id="1841481.ENSSLDP00000028858"/>
<evidence type="ECO:0008006" key="4">
    <source>
        <dbReference type="Google" id="ProtNLM"/>
    </source>
</evidence>
<feature type="region of interest" description="Disordered" evidence="1">
    <location>
        <begin position="111"/>
        <end position="154"/>
    </location>
</feature>
<organism evidence="2 3">
    <name type="scientific">Seriola lalandi dorsalis</name>
    <dbReference type="NCBI Taxonomy" id="1841481"/>
    <lineage>
        <taxon>Eukaryota</taxon>
        <taxon>Metazoa</taxon>
        <taxon>Chordata</taxon>
        <taxon>Craniata</taxon>
        <taxon>Vertebrata</taxon>
        <taxon>Euteleostomi</taxon>
        <taxon>Actinopterygii</taxon>
        <taxon>Neopterygii</taxon>
        <taxon>Teleostei</taxon>
        <taxon>Neoteleostei</taxon>
        <taxon>Acanthomorphata</taxon>
        <taxon>Carangaria</taxon>
        <taxon>Carangiformes</taxon>
        <taxon>Carangidae</taxon>
        <taxon>Seriola</taxon>
    </lineage>
</organism>
<dbReference type="Pfam" id="PF05110">
    <property type="entry name" value="AF-4"/>
    <property type="match status" value="1"/>
</dbReference>